<organism evidence="2">
    <name type="scientific">marine sediment metagenome</name>
    <dbReference type="NCBI Taxonomy" id="412755"/>
    <lineage>
        <taxon>unclassified sequences</taxon>
        <taxon>metagenomes</taxon>
        <taxon>ecological metagenomes</taxon>
    </lineage>
</organism>
<protein>
    <recommendedName>
        <fullName evidence="1">Methyltransferase type 11 domain-containing protein</fullName>
    </recommendedName>
</protein>
<reference evidence="2" key="1">
    <citation type="journal article" date="2015" name="Nature">
        <title>Complex archaea that bridge the gap between prokaryotes and eukaryotes.</title>
        <authorList>
            <person name="Spang A."/>
            <person name="Saw J.H."/>
            <person name="Jorgensen S.L."/>
            <person name="Zaremba-Niedzwiedzka K."/>
            <person name="Martijn J."/>
            <person name="Lind A.E."/>
            <person name="van Eijk R."/>
            <person name="Schleper C."/>
            <person name="Guy L."/>
            <person name="Ettema T.J."/>
        </authorList>
    </citation>
    <scope>NUCLEOTIDE SEQUENCE</scope>
</reference>
<feature type="non-terminal residue" evidence="2">
    <location>
        <position position="1"/>
    </location>
</feature>
<gene>
    <name evidence="2" type="ORF">LCGC14_2079460</name>
</gene>
<dbReference type="SUPFAM" id="SSF53335">
    <property type="entry name" value="S-adenosyl-L-methionine-dependent methyltransferases"/>
    <property type="match status" value="1"/>
</dbReference>
<dbReference type="InterPro" id="IPR013216">
    <property type="entry name" value="Methyltransf_11"/>
</dbReference>
<accession>A0A0F9F3D3</accession>
<comment type="caution">
    <text evidence="2">The sequence shown here is derived from an EMBL/GenBank/DDBJ whole genome shotgun (WGS) entry which is preliminary data.</text>
</comment>
<feature type="domain" description="Methyltransferase type 11" evidence="1">
    <location>
        <begin position="11"/>
        <end position="63"/>
    </location>
</feature>
<proteinExistence type="predicted"/>
<evidence type="ECO:0000259" key="1">
    <source>
        <dbReference type="Pfam" id="PF08241"/>
    </source>
</evidence>
<dbReference type="Pfam" id="PF08241">
    <property type="entry name" value="Methyltransf_11"/>
    <property type="match status" value="1"/>
</dbReference>
<name>A0A0F9F3D3_9ZZZZ</name>
<dbReference type="InterPro" id="IPR029063">
    <property type="entry name" value="SAM-dependent_MTases_sf"/>
</dbReference>
<dbReference type="EMBL" id="LAZR01025103">
    <property type="protein sequence ID" value="KKL72981.1"/>
    <property type="molecule type" value="Genomic_DNA"/>
</dbReference>
<sequence length="152" mass="17608">GMMLKRWGVTAKLTKASMTDLSYEDGFFDVVADVFSSYCLGQNDFGICLDEVARVLKNNGRFFSYTPSCNSDAFQNYRPAGKIDKWTLDGIRRKSSPFYGNNYPFRFTDSEVYRDMLTQRGLEVDCLETVERTYGNRTERFEFLVVDAQKRQ</sequence>
<dbReference type="Gene3D" id="3.40.50.150">
    <property type="entry name" value="Vaccinia Virus protein VP39"/>
    <property type="match status" value="1"/>
</dbReference>
<evidence type="ECO:0000313" key="2">
    <source>
        <dbReference type="EMBL" id="KKL72981.1"/>
    </source>
</evidence>
<dbReference type="GO" id="GO:0008757">
    <property type="term" value="F:S-adenosylmethionine-dependent methyltransferase activity"/>
    <property type="evidence" value="ECO:0007669"/>
    <property type="project" value="InterPro"/>
</dbReference>
<dbReference type="AlphaFoldDB" id="A0A0F9F3D3"/>